<dbReference type="InterPro" id="IPR027784">
    <property type="entry name" value="Slx4_ascomycetes"/>
</dbReference>
<feature type="compositionally biased region" description="Basic residues" evidence="10">
    <location>
        <begin position="340"/>
        <end position="352"/>
    </location>
</feature>
<evidence type="ECO:0000256" key="1">
    <source>
        <dbReference type="ARBA" id="ARBA00004123"/>
    </source>
</evidence>
<feature type="compositionally biased region" description="Low complexity" evidence="10">
    <location>
        <begin position="640"/>
        <end position="649"/>
    </location>
</feature>
<name>A0AAD4Q003_9EURO</name>
<dbReference type="GO" id="GO:0006281">
    <property type="term" value="P:DNA repair"/>
    <property type="evidence" value="ECO:0007669"/>
    <property type="project" value="UniProtKB-UniRule"/>
</dbReference>
<feature type="compositionally biased region" description="Polar residues" evidence="10">
    <location>
        <begin position="80"/>
        <end position="91"/>
    </location>
</feature>
<evidence type="ECO:0000256" key="5">
    <source>
        <dbReference type="ARBA" id="ARBA00023172"/>
    </source>
</evidence>
<keyword evidence="7 9" id="KW-0539">Nucleus</keyword>
<evidence type="ECO:0000256" key="6">
    <source>
        <dbReference type="ARBA" id="ARBA00023204"/>
    </source>
</evidence>
<comment type="similarity">
    <text evidence="2 9">Belongs to the SLX4 family.</text>
</comment>
<evidence type="ECO:0000256" key="3">
    <source>
        <dbReference type="ARBA" id="ARBA00022553"/>
    </source>
</evidence>
<feature type="compositionally biased region" description="Low complexity" evidence="10">
    <location>
        <begin position="39"/>
        <end position="54"/>
    </location>
</feature>
<comment type="PTM">
    <text evidence="9">Phosphorylated in response to DNA damage.</text>
</comment>
<sequence length="818" mass="89743">MAANPETIIIPSSSPEQNWARSVSPCTPERLLGILSHDSSPPSLFSSSRLFKPPTATKRRAISQASQSPLREEIGKENLPITNTKKSASSKNGDKPKTVRKKGGEPEVSKESTPKPRTTARNRKGAKQEEAKNKTITGRVAKNAAPKAKDSSGKEIILLDMTGKEAPQRKARARNNLELHGLNLEEAIKRRLDWTPPKSTPFFPIDNGDITQDTGNASMFSGLFHDYSFRRVKSSIDDHAPSGTDGLPTKRRRIELVEGLIQETSAFGKRSDGSHKSTAADTNGGAKTSRDKSIPKQKRVKTITALVTSRYEPVEEYATKQNHLFEDNIADNNADDSSTKKRNKKNKKVTSTKKKEPEYIILSPEAVTKSLDSQDILFGTCSQLETDDHPTVVRETQKALAASEKITGSSFTLSSTSSQVSTKGLTSRFNGSGELWSAAARNSDGFVVQPEFIDMTTSPAIYPLKSQITFEDEGIRNTKTKDLPLTLPERTLPKETASRKKMIHVSDTNHENSSVTEHTLGSQERSSTQTSDMPRYTGFTDDELRKKVASYGFKSIKGRNKMISLLEKCWESKQTAPMSTTEDIPKTSTTTATTNSPAPMTTDGCGENQSKTKQKQPGRAKKPKTSDTSNSSSKAQKTGKLQSQSISKPSSKKNETCQPQHSSFVFVEEIQDSEDDSIPSPTRIQMRFNASRQSTPAASLPLGTRPTFSPKGTSKCPPKNTGTCGNLSELSNQITKAIRSQPRSLVGSKRGPQLTWHEKILLYDPVILEDLATWLNTEGLGLIGEDREVSAGLVREWCESKGVCCTYRPKVAMGKTNI</sequence>
<dbReference type="AlphaFoldDB" id="A0AAD4Q003"/>
<dbReference type="CDD" id="cd22999">
    <property type="entry name" value="SAP_SLX4"/>
    <property type="match status" value="1"/>
</dbReference>
<evidence type="ECO:0000256" key="2">
    <source>
        <dbReference type="ARBA" id="ARBA00006661"/>
    </source>
</evidence>
<dbReference type="GO" id="GO:0033557">
    <property type="term" value="C:Slx1-Slx4 complex"/>
    <property type="evidence" value="ECO:0007669"/>
    <property type="project" value="UniProtKB-UniRule"/>
</dbReference>
<dbReference type="EMBL" id="JAJTJA010000004">
    <property type="protein sequence ID" value="KAH8700324.1"/>
    <property type="molecule type" value="Genomic_DNA"/>
</dbReference>
<dbReference type="GO" id="GO:0006260">
    <property type="term" value="P:DNA replication"/>
    <property type="evidence" value="ECO:0007669"/>
    <property type="project" value="InterPro"/>
</dbReference>
<feature type="region of interest" description="Disordered" evidence="10">
    <location>
        <begin position="691"/>
        <end position="727"/>
    </location>
</feature>
<evidence type="ECO:0000256" key="8">
    <source>
        <dbReference type="ARBA" id="ARBA00029496"/>
    </source>
</evidence>
<evidence type="ECO:0000256" key="9">
    <source>
        <dbReference type="HAMAP-Rule" id="MF_03110"/>
    </source>
</evidence>
<dbReference type="HAMAP" id="MF_03110">
    <property type="entry name" value="Endonuc_su_Slx4"/>
    <property type="match status" value="1"/>
</dbReference>
<evidence type="ECO:0000256" key="4">
    <source>
        <dbReference type="ARBA" id="ARBA00022763"/>
    </source>
</evidence>
<feature type="region of interest" description="Disordered" evidence="10">
    <location>
        <begin position="1"/>
        <end position="151"/>
    </location>
</feature>
<evidence type="ECO:0000256" key="10">
    <source>
        <dbReference type="SAM" id="MobiDB-lite"/>
    </source>
</evidence>
<gene>
    <name evidence="9" type="primary">SLX4</name>
    <name evidence="11" type="ORF">BGW36DRAFT_126892</name>
</gene>
<keyword evidence="6 9" id="KW-0234">DNA repair</keyword>
<evidence type="ECO:0000313" key="11">
    <source>
        <dbReference type="EMBL" id="KAH8700324.1"/>
    </source>
</evidence>
<feature type="region of interest" description="Disordered" evidence="10">
    <location>
        <begin position="328"/>
        <end position="355"/>
    </location>
</feature>
<accession>A0AAD4Q003</accession>
<reference evidence="11" key="1">
    <citation type="submission" date="2021-12" db="EMBL/GenBank/DDBJ databases">
        <title>Convergent genome expansion in fungi linked to evolution of root-endophyte symbiosis.</title>
        <authorList>
            <consortium name="DOE Joint Genome Institute"/>
            <person name="Ke Y.-H."/>
            <person name="Bonito G."/>
            <person name="Liao H.-L."/>
            <person name="Looney B."/>
            <person name="Rojas-Flechas A."/>
            <person name="Nash J."/>
            <person name="Hameed K."/>
            <person name="Schadt C."/>
            <person name="Martin F."/>
            <person name="Crous P.W."/>
            <person name="Miettinen O."/>
            <person name="Magnuson J.K."/>
            <person name="Labbe J."/>
            <person name="Jacobson D."/>
            <person name="Doktycz M.J."/>
            <person name="Veneault-Fourrey C."/>
            <person name="Kuo A."/>
            <person name="Mondo S."/>
            <person name="Calhoun S."/>
            <person name="Riley R."/>
            <person name="Ohm R."/>
            <person name="LaButti K."/>
            <person name="Andreopoulos B."/>
            <person name="Pangilinan J."/>
            <person name="Nolan M."/>
            <person name="Tritt A."/>
            <person name="Clum A."/>
            <person name="Lipzen A."/>
            <person name="Daum C."/>
            <person name="Barry K."/>
            <person name="Grigoriev I.V."/>
            <person name="Vilgalys R."/>
        </authorList>
    </citation>
    <scope>NUCLEOTIDE SEQUENCE</scope>
    <source>
        <strain evidence="11">PMI_201</strain>
    </source>
</reference>
<dbReference type="GO" id="GO:0017108">
    <property type="term" value="F:5'-flap endonuclease activity"/>
    <property type="evidence" value="ECO:0007669"/>
    <property type="project" value="InterPro"/>
</dbReference>
<evidence type="ECO:0000256" key="7">
    <source>
        <dbReference type="ARBA" id="ARBA00023242"/>
    </source>
</evidence>
<feature type="compositionally biased region" description="Low complexity" evidence="10">
    <location>
        <begin position="587"/>
        <end position="602"/>
    </location>
</feature>
<feature type="compositionally biased region" description="Basic residues" evidence="10">
    <location>
        <begin position="612"/>
        <end position="623"/>
    </location>
</feature>
<protein>
    <recommendedName>
        <fullName evidence="8 9">Structure-specific endonuclease subunit SLX4</fullName>
    </recommendedName>
</protein>
<dbReference type="InterPro" id="IPR018574">
    <property type="entry name" value="Structure-sp_endonuc_su_Slx4"/>
</dbReference>
<proteinExistence type="inferred from homology"/>
<organism evidence="11 12">
    <name type="scientific">Talaromyces proteolyticus</name>
    <dbReference type="NCBI Taxonomy" id="1131652"/>
    <lineage>
        <taxon>Eukaryota</taxon>
        <taxon>Fungi</taxon>
        <taxon>Dikarya</taxon>
        <taxon>Ascomycota</taxon>
        <taxon>Pezizomycotina</taxon>
        <taxon>Eurotiomycetes</taxon>
        <taxon>Eurotiomycetidae</taxon>
        <taxon>Eurotiales</taxon>
        <taxon>Trichocomaceae</taxon>
        <taxon>Talaromyces</taxon>
        <taxon>Talaromyces sect. Bacilispori</taxon>
    </lineage>
</organism>
<feature type="compositionally biased region" description="Basic and acidic residues" evidence="10">
    <location>
        <begin position="92"/>
        <end position="114"/>
    </location>
</feature>
<feature type="region of interest" description="Disordered" evidence="10">
    <location>
        <begin position="265"/>
        <end position="299"/>
    </location>
</feature>
<feature type="compositionally biased region" description="Polar residues" evidence="10">
    <location>
        <begin position="10"/>
        <end position="25"/>
    </location>
</feature>
<comment type="function">
    <text evidence="9">Regulatory subunit of the SLX1-SLX4 structure-specific endonuclease that resolves DNA secondary structures generated during DNA repair and recombination. Has endonuclease activity towards branched DNA substrates, introducing single-strand cuts in duplex DNA close to junctions with ss-DNA.</text>
</comment>
<keyword evidence="4 9" id="KW-0227">DNA damage</keyword>
<dbReference type="Pfam" id="PF09494">
    <property type="entry name" value="Slx4"/>
    <property type="match status" value="1"/>
</dbReference>
<comment type="caution">
    <text evidence="11">The sequence shown here is derived from an EMBL/GenBank/DDBJ whole genome shotgun (WGS) entry which is preliminary data.</text>
</comment>
<feature type="compositionally biased region" description="Polar residues" evidence="10">
    <location>
        <begin position="626"/>
        <end position="636"/>
    </location>
</feature>
<feature type="region of interest" description="Disordered" evidence="10">
    <location>
        <begin position="506"/>
        <end position="538"/>
    </location>
</feature>
<dbReference type="GO" id="GO:0006310">
    <property type="term" value="P:DNA recombination"/>
    <property type="evidence" value="ECO:0007669"/>
    <property type="project" value="UniProtKB-UniRule"/>
</dbReference>
<comment type="subcellular location">
    <subcellularLocation>
        <location evidence="1 9">Nucleus</location>
    </subcellularLocation>
</comment>
<feature type="region of interest" description="Disordered" evidence="10">
    <location>
        <begin position="574"/>
        <end position="659"/>
    </location>
</feature>
<feature type="compositionally biased region" description="Polar residues" evidence="10">
    <location>
        <begin position="511"/>
        <end position="532"/>
    </location>
</feature>
<dbReference type="Proteomes" id="UP001201262">
    <property type="component" value="Unassembled WGS sequence"/>
</dbReference>
<keyword evidence="5 9" id="KW-0233">DNA recombination</keyword>
<keyword evidence="12" id="KW-1185">Reference proteome</keyword>
<keyword evidence="3 9" id="KW-0597">Phosphoprotein</keyword>
<evidence type="ECO:0000313" key="12">
    <source>
        <dbReference type="Proteomes" id="UP001201262"/>
    </source>
</evidence>
<comment type="subunit">
    <text evidence="9">Forms a heterodimer with SLX1.</text>
</comment>